<dbReference type="OrthoDB" id="9811174at2"/>
<dbReference type="Pfam" id="PF13411">
    <property type="entry name" value="MerR_1"/>
    <property type="match status" value="1"/>
</dbReference>
<evidence type="ECO:0000256" key="2">
    <source>
        <dbReference type="SAM" id="Coils"/>
    </source>
</evidence>
<gene>
    <name evidence="4" type="ORF">MUDAN_MDHGFNIF_02924</name>
</gene>
<dbReference type="Proteomes" id="UP000289996">
    <property type="component" value="Unassembled WGS sequence"/>
</dbReference>
<accession>A0A660DY62</accession>
<dbReference type="PANTHER" id="PTHR30204:SF98">
    <property type="entry name" value="HTH-TYPE TRANSCRIPTIONAL REGULATOR ADHR"/>
    <property type="match status" value="1"/>
</dbReference>
<reference evidence="4 5" key="1">
    <citation type="submission" date="2018-11" db="EMBL/GenBank/DDBJ databases">
        <authorList>
            <person name="Wuyts S."/>
        </authorList>
    </citation>
    <scope>NUCLEOTIDE SEQUENCE [LARGE SCALE GENOMIC DNA]</scope>
    <source>
        <strain evidence="4">Lactobacillus mudanjiangensis AMBF249</strain>
    </source>
</reference>
<dbReference type="SMART" id="SM00422">
    <property type="entry name" value="HTH_MERR"/>
    <property type="match status" value="1"/>
</dbReference>
<dbReference type="RefSeq" id="WP_130843732.1">
    <property type="nucleotide sequence ID" value="NZ_BJDY01000002.1"/>
</dbReference>
<dbReference type="PANTHER" id="PTHR30204">
    <property type="entry name" value="REDOX-CYCLING DRUG-SENSING TRANSCRIPTIONAL ACTIVATOR SOXR"/>
    <property type="match status" value="1"/>
</dbReference>
<dbReference type="CDD" id="cd01109">
    <property type="entry name" value="HTH_YyaN"/>
    <property type="match status" value="1"/>
</dbReference>
<dbReference type="InterPro" id="IPR000551">
    <property type="entry name" value="MerR-type_HTH_dom"/>
</dbReference>
<dbReference type="InterPro" id="IPR047057">
    <property type="entry name" value="MerR_fam"/>
</dbReference>
<evidence type="ECO:0000313" key="5">
    <source>
        <dbReference type="Proteomes" id="UP000289996"/>
    </source>
</evidence>
<dbReference type="Gene3D" id="1.10.1660.10">
    <property type="match status" value="1"/>
</dbReference>
<dbReference type="PRINTS" id="PR00040">
    <property type="entry name" value="HTHMERR"/>
</dbReference>
<evidence type="ECO:0000259" key="3">
    <source>
        <dbReference type="PROSITE" id="PS50937"/>
    </source>
</evidence>
<keyword evidence="5" id="KW-1185">Reference proteome</keyword>
<dbReference type="PROSITE" id="PS50937">
    <property type="entry name" value="HTH_MERR_2"/>
    <property type="match status" value="1"/>
</dbReference>
<keyword evidence="1" id="KW-0238">DNA-binding</keyword>
<dbReference type="AlphaFoldDB" id="A0A660DY62"/>
<evidence type="ECO:0000256" key="1">
    <source>
        <dbReference type="ARBA" id="ARBA00023125"/>
    </source>
</evidence>
<protein>
    <submittedName>
        <fullName evidence="4">Transcriptional regulator2C MerR family [Lactobacillus paracasei]</fullName>
    </submittedName>
</protein>
<feature type="coiled-coil region" evidence="2">
    <location>
        <begin position="81"/>
        <end position="115"/>
    </location>
</feature>
<organism evidence="4 5">
    <name type="scientific">Lactiplantibacillus mudanjiangensis</name>
    <dbReference type="NCBI Taxonomy" id="1296538"/>
    <lineage>
        <taxon>Bacteria</taxon>
        <taxon>Bacillati</taxon>
        <taxon>Bacillota</taxon>
        <taxon>Bacilli</taxon>
        <taxon>Lactobacillales</taxon>
        <taxon>Lactobacillaceae</taxon>
        <taxon>Lactiplantibacillus</taxon>
    </lineage>
</organism>
<dbReference type="EMBL" id="UYIG01000101">
    <property type="protein sequence ID" value="VDG28202.1"/>
    <property type="molecule type" value="Genomic_DNA"/>
</dbReference>
<keyword evidence="2" id="KW-0175">Coiled coil</keyword>
<dbReference type="InterPro" id="IPR009061">
    <property type="entry name" value="DNA-bd_dom_put_sf"/>
</dbReference>
<dbReference type="GO" id="GO:0003700">
    <property type="term" value="F:DNA-binding transcription factor activity"/>
    <property type="evidence" value="ECO:0007669"/>
    <property type="project" value="InterPro"/>
</dbReference>
<proteinExistence type="predicted"/>
<feature type="domain" description="HTH merR-type" evidence="3">
    <location>
        <begin position="1"/>
        <end position="69"/>
    </location>
</feature>
<dbReference type="GO" id="GO:0003677">
    <property type="term" value="F:DNA binding"/>
    <property type="evidence" value="ECO:0007669"/>
    <property type="project" value="UniProtKB-KW"/>
</dbReference>
<name>A0A660DY62_9LACO</name>
<evidence type="ECO:0000313" key="4">
    <source>
        <dbReference type="EMBL" id="VDG28202.1"/>
    </source>
</evidence>
<dbReference type="SUPFAM" id="SSF46955">
    <property type="entry name" value="Putative DNA-binding domain"/>
    <property type="match status" value="1"/>
</dbReference>
<sequence length="126" mass="14697">MLSISQFAKQVALSPDTLRYYEKLGLLQPQRNAQHQRQYSQQDQDWLAFIQRLKQIGMSMHDIQTYAQLRAQGDRTITARMALLQAQSQQLLAKRIELDQQLAFLNQKMAFYQDQLATLASIDPQR</sequence>